<keyword evidence="3 5" id="KW-0808">Transferase</keyword>
<dbReference type="AlphaFoldDB" id="A0AAD9IC98"/>
<feature type="compositionally biased region" description="Basic and acidic residues" evidence="6">
    <location>
        <begin position="580"/>
        <end position="590"/>
    </location>
</feature>
<dbReference type="PROSITE" id="PS51679">
    <property type="entry name" value="SAM_MT_C5"/>
    <property type="match status" value="1"/>
</dbReference>
<keyword evidence="8" id="KW-1185">Reference proteome</keyword>
<dbReference type="PRINTS" id="PR00105">
    <property type="entry name" value="C5METTRFRASE"/>
</dbReference>
<comment type="similarity">
    <text evidence="5">Belongs to the class I-like SAM-binding methyltransferase superfamily. C5-methyltransferase family.</text>
</comment>
<proteinExistence type="inferred from homology"/>
<organism evidence="7 8">
    <name type="scientific">Phyllachora maydis</name>
    <dbReference type="NCBI Taxonomy" id="1825666"/>
    <lineage>
        <taxon>Eukaryota</taxon>
        <taxon>Fungi</taxon>
        <taxon>Dikarya</taxon>
        <taxon>Ascomycota</taxon>
        <taxon>Pezizomycotina</taxon>
        <taxon>Sordariomycetes</taxon>
        <taxon>Sordariomycetidae</taxon>
        <taxon>Phyllachorales</taxon>
        <taxon>Phyllachoraceae</taxon>
        <taxon>Phyllachora</taxon>
    </lineage>
</organism>
<dbReference type="PANTHER" id="PTHR10629">
    <property type="entry name" value="CYTOSINE-SPECIFIC METHYLTRANSFERASE"/>
    <property type="match status" value="1"/>
</dbReference>
<evidence type="ECO:0000313" key="7">
    <source>
        <dbReference type="EMBL" id="KAK2075186.1"/>
    </source>
</evidence>
<dbReference type="EC" id="2.1.1.37" evidence="1"/>
<sequence length="600" mass="67908">MDGLEFNDIADRKSRSVSVDSSRTVGRDTPPPSDYMRNIGEYDFGKGFVLREDMVVPVKKGFMIAEQQVDFVKVVAMLRDLSTGLVYVQGYVFTRLCNLGGMLDPKLNEVAMLVQEDNSNQVDFQQHRLVKVPLYRIVPRERQLHITNACFPQFRFPVDDLTHLHDQDQAKNWVKENSWLTCRWFFIRRYSNREHMESGGKALESEVRAVSEDDSDDAFKVKDEYKLNDWRGGKIPGGSSLPNGEKVKMILDLDGEDRARNVHIRPGQTYDAGDFFAGAGGVSRGIFDAGARVSLAVDHWAPASASYQANFPTTELRQVDIFDHIIDSETRSHLDLLHLSPPCQVYSPAHTRPGRNDEDNEAALFACSELIKKHRPRVFTLEQTFGILHVGSKLYFNALVQGFTRHGYSVGWTISHFKTYGLPQPRKRLIMFGSCPGEKLPPFPKPTHGDPRRGLRPYVTARDVLSFLRPGMYLHDPRSTVPRDQAPWNPDEPLPWTITCDGGRNTFWDGKRTLTLRELAILQGFARDHKFQEPSIKKQIGNAFPSAVVKVFYAHLVAWLDEQDGIDPARAARQRARVFRDGARSGHRGDGSASSPIELV</sequence>
<dbReference type="GO" id="GO:0032259">
    <property type="term" value="P:methylation"/>
    <property type="evidence" value="ECO:0007669"/>
    <property type="project" value="UniProtKB-KW"/>
</dbReference>
<dbReference type="GO" id="GO:0003886">
    <property type="term" value="F:DNA (cytosine-5-)-methyltransferase activity"/>
    <property type="evidence" value="ECO:0007669"/>
    <property type="project" value="UniProtKB-EC"/>
</dbReference>
<feature type="active site" evidence="5">
    <location>
        <position position="343"/>
    </location>
</feature>
<dbReference type="Proteomes" id="UP001217918">
    <property type="component" value="Unassembled WGS sequence"/>
</dbReference>
<dbReference type="SUPFAM" id="SSF53335">
    <property type="entry name" value="S-adenosyl-L-methionine-dependent methyltransferases"/>
    <property type="match status" value="1"/>
</dbReference>
<evidence type="ECO:0000256" key="6">
    <source>
        <dbReference type="SAM" id="MobiDB-lite"/>
    </source>
</evidence>
<comment type="caution">
    <text evidence="7">The sequence shown here is derived from an EMBL/GenBank/DDBJ whole genome shotgun (WGS) entry which is preliminary data.</text>
</comment>
<feature type="region of interest" description="Disordered" evidence="6">
    <location>
        <begin position="580"/>
        <end position="600"/>
    </location>
</feature>
<keyword evidence="4 5" id="KW-0949">S-adenosyl-L-methionine</keyword>
<dbReference type="EMBL" id="JAQQPM010000009">
    <property type="protein sequence ID" value="KAK2075186.1"/>
    <property type="molecule type" value="Genomic_DNA"/>
</dbReference>
<evidence type="ECO:0000256" key="3">
    <source>
        <dbReference type="ARBA" id="ARBA00022679"/>
    </source>
</evidence>
<evidence type="ECO:0000256" key="5">
    <source>
        <dbReference type="PROSITE-ProRule" id="PRU01016"/>
    </source>
</evidence>
<dbReference type="GO" id="GO:0003677">
    <property type="term" value="F:DNA binding"/>
    <property type="evidence" value="ECO:0007669"/>
    <property type="project" value="TreeGrafter"/>
</dbReference>
<name>A0AAD9IC98_9PEZI</name>
<gene>
    <name evidence="7" type="ORF">P8C59_009333</name>
</gene>
<evidence type="ECO:0000256" key="2">
    <source>
        <dbReference type="ARBA" id="ARBA00022603"/>
    </source>
</evidence>
<reference evidence="7" key="1">
    <citation type="journal article" date="2023" name="Mol. Plant Microbe Interact.">
        <title>Elucidating the Obligate Nature and Biological Capacity of an Invasive Fungal Corn Pathogen.</title>
        <authorList>
            <person name="MacCready J.S."/>
            <person name="Roggenkamp E.M."/>
            <person name="Gdanetz K."/>
            <person name="Chilvers M.I."/>
        </authorList>
    </citation>
    <scope>NUCLEOTIDE SEQUENCE</scope>
    <source>
        <strain evidence="7">PM02</strain>
    </source>
</reference>
<dbReference type="PANTHER" id="PTHR10629:SF52">
    <property type="entry name" value="DNA (CYTOSINE-5)-METHYLTRANSFERASE 1"/>
    <property type="match status" value="1"/>
</dbReference>
<evidence type="ECO:0000313" key="8">
    <source>
        <dbReference type="Proteomes" id="UP001217918"/>
    </source>
</evidence>
<dbReference type="Gene3D" id="3.40.50.150">
    <property type="entry name" value="Vaccinia Virus protein VP39"/>
    <property type="match status" value="1"/>
</dbReference>
<dbReference type="Pfam" id="PF00145">
    <property type="entry name" value="DNA_methylase"/>
    <property type="match status" value="1"/>
</dbReference>
<dbReference type="GO" id="GO:0005634">
    <property type="term" value="C:nucleus"/>
    <property type="evidence" value="ECO:0007669"/>
    <property type="project" value="TreeGrafter"/>
</dbReference>
<protein>
    <recommendedName>
        <fullName evidence="1">DNA (cytosine-5-)-methyltransferase</fullName>
        <ecNumber evidence="1">2.1.1.37</ecNumber>
    </recommendedName>
</protein>
<dbReference type="Gene3D" id="3.90.120.10">
    <property type="entry name" value="DNA Methylase, subunit A, domain 2"/>
    <property type="match status" value="1"/>
</dbReference>
<dbReference type="InterPro" id="IPR029063">
    <property type="entry name" value="SAM-dependent_MTases_sf"/>
</dbReference>
<accession>A0AAD9IC98</accession>
<dbReference type="InterPro" id="IPR001525">
    <property type="entry name" value="C5_MeTfrase"/>
</dbReference>
<dbReference type="GO" id="GO:0044027">
    <property type="term" value="P:negative regulation of gene expression via chromosomal CpG island methylation"/>
    <property type="evidence" value="ECO:0007669"/>
    <property type="project" value="TreeGrafter"/>
</dbReference>
<evidence type="ECO:0000256" key="1">
    <source>
        <dbReference type="ARBA" id="ARBA00011975"/>
    </source>
</evidence>
<dbReference type="InterPro" id="IPR050390">
    <property type="entry name" value="C5-Methyltransferase"/>
</dbReference>
<evidence type="ECO:0000256" key="4">
    <source>
        <dbReference type="ARBA" id="ARBA00022691"/>
    </source>
</evidence>
<keyword evidence="2 5" id="KW-0489">Methyltransferase</keyword>